<sequence>MGTSERGFDIRTVRLGDIPSVVKVHLASSQRFFLTFLGRSFLELPYLEIAKDPAGVFFVATSPNGTPLGFAAGVQHLPDFYRKLTTKRLLTFGMASIRAALRRPSIIPRLLRARNAPRQASEAACSATMMSIAVAPEAKGLGAGKLLIQAFLKEMARRGIPQISLTTDRDNNAPTLRFYQGLGFSVVRAFQTREGRWLCEFVIETQQ</sequence>
<proteinExistence type="predicted"/>
<evidence type="ECO:0000259" key="3">
    <source>
        <dbReference type="PROSITE" id="PS51186"/>
    </source>
</evidence>
<accession>A0A9D7SFC1</accession>
<dbReference type="Pfam" id="PF00583">
    <property type="entry name" value="Acetyltransf_1"/>
    <property type="match status" value="1"/>
</dbReference>
<dbReference type="SUPFAM" id="SSF55729">
    <property type="entry name" value="Acyl-CoA N-acyltransferases (Nat)"/>
    <property type="match status" value="1"/>
</dbReference>
<dbReference type="Proteomes" id="UP000886657">
    <property type="component" value="Unassembled WGS sequence"/>
</dbReference>
<evidence type="ECO:0000256" key="2">
    <source>
        <dbReference type="ARBA" id="ARBA00023315"/>
    </source>
</evidence>
<dbReference type="CDD" id="cd04301">
    <property type="entry name" value="NAT_SF"/>
    <property type="match status" value="1"/>
</dbReference>
<keyword evidence="1" id="KW-0808">Transferase</keyword>
<protein>
    <submittedName>
        <fullName evidence="4">GNAT family N-acetyltransferase</fullName>
    </submittedName>
</protein>
<dbReference type="PANTHER" id="PTHR43877">
    <property type="entry name" value="AMINOALKYLPHOSPHONATE N-ACETYLTRANSFERASE-RELATED-RELATED"/>
    <property type="match status" value="1"/>
</dbReference>
<dbReference type="Gene3D" id="3.40.630.30">
    <property type="match status" value="1"/>
</dbReference>
<dbReference type="InterPro" id="IPR000182">
    <property type="entry name" value="GNAT_dom"/>
</dbReference>
<dbReference type="GO" id="GO:0016747">
    <property type="term" value="F:acyltransferase activity, transferring groups other than amino-acyl groups"/>
    <property type="evidence" value="ECO:0007669"/>
    <property type="project" value="InterPro"/>
</dbReference>
<comment type="caution">
    <text evidence="4">The sequence shown here is derived from an EMBL/GenBank/DDBJ whole genome shotgun (WGS) entry which is preliminary data.</text>
</comment>
<name>A0A9D7SFC1_9BACT</name>
<dbReference type="InterPro" id="IPR016181">
    <property type="entry name" value="Acyl_CoA_acyltransferase"/>
</dbReference>
<evidence type="ECO:0000313" key="4">
    <source>
        <dbReference type="EMBL" id="MBK9796345.1"/>
    </source>
</evidence>
<gene>
    <name evidence="4" type="ORF">IPP58_07580</name>
</gene>
<evidence type="ECO:0000256" key="1">
    <source>
        <dbReference type="ARBA" id="ARBA00022679"/>
    </source>
</evidence>
<dbReference type="EMBL" id="JADKIO010000006">
    <property type="protein sequence ID" value="MBK9796345.1"/>
    <property type="molecule type" value="Genomic_DNA"/>
</dbReference>
<reference evidence="4" key="1">
    <citation type="submission" date="2020-10" db="EMBL/GenBank/DDBJ databases">
        <title>Connecting structure to function with the recovery of over 1000 high-quality activated sludge metagenome-assembled genomes encoding full-length rRNA genes using long-read sequencing.</title>
        <authorList>
            <person name="Singleton C.M."/>
            <person name="Petriglieri F."/>
            <person name="Kristensen J.M."/>
            <person name="Kirkegaard R.H."/>
            <person name="Michaelsen T.Y."/>
            <person name="Andersen M.H."/>
            <person name="Karst S.M."/>
            <person name="Dueholm M.S."/>
            <person name="Nielsen P.H."/>
            <person name="Albertsen M."/>
        </authorList>
    </citation>
    <scope>NUCLEOTIDE SEQUENCE</scope>
    <source>
        <strain evidence="4">Skiv_18-Q3-R9-52_MAXAC.067</strain>
    </source>
</reference>
<feature type="domain" description="N-acetyltransferase" evidence="3">
    <location>
        <begin position="8"/>
        <end position="207"/>
    </location>
</feature>
<dbReference type="InterPro" id="IPR050832">
    <property type="entry name" value="Bact_Acetyltransf"/>
</dbReference>
<dbReference type="PROSITE" id="PS51186">
    <property type="entry name" value="GNAT"/>
    <property type="match status" value="1"/>
</dbReference>
<dbReference type="AlphaFoldDB" id="A0A9D7SFC1"/>
<evidence type="ECO:0000313" key="5">
    <source>
        <dbReference type="Proteomes" id="UP000886657"/>
    </source>
</evidence>
<keyword evidence="2" id="KW-0012">Acyltransferase</keyword>
<organism evidence="4 5">
    <name type="scientific">Candidatus Geothrix skivensis</name>
    <dbReference type="NCBI Taxonomy" id="2954439"/>
    <lineage>
        <taxon>Bacteria</taxon>
        <taxon>Pseudomonadati</taxon>
        <taxon>Acidobacteriota</taxon>
        <taxon>Holophagae</taxon>
        <taxon>Holophagales</taxon>
        <taxon>Holophagaceae</taxon>
        <taxon>Geothrix</taxon>
    </lineage>
</organism>